<evidence type="ECO:0000313" key="2">
    <source>
        <dbReference type="EMBL" id="MBN8121709.1"/>
    </source>
</evidence>
<name>A0AAW4H9L4_VIBVL</name>
<dbReference type="GO" id="GO:0016740">
    <property type="term" value="F:transferase activity"/>
    <property type="evidence" value="ECO:0007669"/>
    <property type="project" value="UniProtKB-KW"/>
</dbReference>
<organism evidence="2 3">
    <name type="scientific">Vibrio vulnificus</name>
    <dbReference type="NCBI Taxonomy" id="672"/>
    <lineage>
        <taxon>Bacteria</taxon>
        <taxon>Pseudomonadati</taxon>
        <taxon>Pseudomonadota</taxon>
        <taxon>Gammaproteobacteria</taxon>
        <taxon>Vibrionales</taxon>
        <taxon>Vibrionaceae</taxon>
        <taxon>Vibrio</taxon>
    </lineage>
</organism>
<sequence length="395" mass="44410">MTIKIGFLWHNVSSGNLGVGALSISNMILVDSICKELEIDAEFITVGDDEVSCESNKQLVEEQISRKFQHKIINVKEIITNPIKLISYVREIRKLDLVLDIGAGDSFSDIYGSKRFIVQVFTKLVNAFFAKKSVLSPQTIGPFKSSLAEKIASIIIDKTDLVFARDSISYEVGKKYGNCILGTDVALSMPFAKSEIENEKLKVGINISGLLWNGGYTKNNQFCLAHDYREYIVELIRRFSLLDNVEIHLVSHVIATSPIQQVEDDYAACLEANKLFPECIVAPRFTNPIEIKSYISNMNYFTGARMHATIAAFSSGVPVTPYAYSRKFKGLFNTLGYNRVLEAKELDLEGAVNLNIQHFHSRNNILQELKKSVEKKDSLTNIYLCELKKSIRKLV</sequence>
<comment type="caution">
    <text evidence="2">The sequence shown here is derived from an EMBL/GenBank/DDBJ whole genome shotgun (WGS) entry which is preliminary data.</text>
</comment>
<dbReference type="AlphaFoldDB" id="A0AAW4H9L4"/>
<feature type="domain" description="Polysaccharide pyruvyl transferase" evidence="1">
    <location>
        <begin position="33"/>
        <end position="325"/>
    </location>
</feature>
<dbReference type="InterPro" id="IPR007345">
    <property type="entry name" value="Polysacch_pyruvyl_Trfase"/>
</dbReference>
<accession>A0AAW4H9L4</accession>
<keyword evidence="2" id="KW-0808">Transferase</keyword>
<evidence type="ECO:0000259" key="1">
    <source>
        <dbReference type="Pfam" id="PF04230"/>
    </source>
</evidence>
<gene>
    <name evidence="2" type="ORF">J0J18_08200</name>
</gene>
<reference evidence="2" key="1">
    <citation type="submission" date="2021-03" db="EMBL/GenBank/DDBJ databases">
        <title>Study of the foodborne Vibrio vulnificus isolates from China.</title>
        <authorList>
            <person name="Zheng Z."/>
            <person name="Ye L."/>
        </authorList>
    </citation>
    <scope>NUCLEOTIDE SEQUENCE</scope>
    <source>
        <strain evidence="2">Vv1582</strain>
    </source>
</reference>
<evidence type="ECO:0000313" key="3">
    <source>
        <dbReference type="Proteomes" id="UP000664056"/>
    </source>
</evidence>
<dbReference type="PANTHER" id="PTHR36836">
    <property type="entry name" value="COLANIC ACID BIOSYNTHESIS PROTEIN WCAK"/>
    <property type="match status" value="1"/>
</dbReference>
<proteinExistence type="predicted"/>
<dbReference type="Proteomes" id="UP000664056">
    <property type="component" value="Unassembled WGS sequence"/>
</dbReference>
<dbReference type="RefSeq" id="WP_206622651.1">
    <property type="nucleotide sequence ID" value="NZ_JAFKOQ010000004.1"/>
</dbReference>
<dbReference type="Pfam" id="PF04230">
    <property type="entry name" value="PS_pyruv_trans"/>
    <property type="match status" value="1"/>
</dbReference>
<dbReference type="PANTHER" id="PTHR36836:SF1">
    <property type="entry name" value="COLANIC ACID BIOSYNTHESIS PROTEIN WCAK"/>
    <property type="match status" value="1"/>
</dbReference>
<protein>
    <submittedName>
        <fullName evidence="2">Polysaccharide pyruvyl transferase family protein</fullName>
    </submittedName>
</protein>
<dbReference type="EMBL" id="JAFKOQ010000004">
    <property type="protein sequence ID" value="MBN8121709.1"/>
    <property type="molecule type" value="Genomic_DNA"/>
</dbReference>